<evidence type="ECO:0000313" key="6">
    <source>
        <dbReference type="EMBL" id="KAI1728681.1"/>
    </source>
</evidence>
<dbReference type="PANTHER" id="PTHR12479">
    <property type="entry name" value="LYSOSOMAL-ASSOCIATED TRANSMEMBRANE PROTEIN"/>
    <property type="match status" value="1"/>
</dbReference>
<dbReference type="AlphaFoldDB" id="A0AAD4NFU4"/>
<accession>A0AAD4NFU4</accession>
<dbReference type="GO" id="GO:0005765">
    <property type="term" value="C:lysosomal membrane"/>
    <property type="evidence" value="ECO:0007669"/>
    <property type="project" value="TreeGrafter"/>
</dbReference>
<reference evidence="6" key="1">
    <citation type="submission" date="2022-01" db="EMBL/GenBank/DDBJ databases">
        <title>Genome Sequence Resource for Two Populations of Ditylenchus destructor, the Migratory Endoparasitic Phytonematode.</title>
        <authorList>
            <person name="Zhang H."/>
            <person name="Lin R."/>
            <person name="Xie B."/>
        </authorList>
    </citation>
    <scope>NUCLEOTIDE SEQUENCE</scope>
    <source>
        <strain evidence="6">BazhouSP</strain>
    </source>
</reference>
<evidence type="ECO:0000256" key="5">
    <source>
        <dbReference type="SAM" id="Phobius"/>
    </source>
</evidence>
<dbReference type="GO" id="GO:0012505">
    <property type="term" value="C:endomembrane system"/>
    <property type="evidence" value="ECO:0007669"/>
    <property type="project" value="UniProtKB-SubCell"/>
</dbReference>
<evidence type="ECO:0000256" key="2">
    <source>
        <dbReference type="ARBA" id="ARBA00022692"/>
    </source>
</evidence>
<gene>
    <name evidence="6" type="ORF">DdX_00879</name>
</gene>
<evidence type="ECO:0000256" key="4">
    <source>
        <dbReference type="ARBA" id="ARBA00023136"/>
    </source>
</evidence>
<keyword evidence="2 5" id="KW-0812">Transmembrane</keyword>
<comment type="subcellular location">
    <subcellularLocation>
        <location evidence="1">Endomembrane system</location>
        <topology evidence="1">Multi-pass membrane protein</topology>
    </subcellularLocation>
</comment>
<feature type="transmembrane region" description="Helical" evidence="5">
    <location>
        <begin position="141"/>
        <end position="165"/>
    </location>
</feature>
<evidence type="ECO:0000313" key="7">
    <source>
        <dbReference type="Proteomes" id="UP001201812"/>
    </source>
</evidence>
<name>A0AAD4NFU4_9BILA</name>
<keyword evidence="4 5" id="KW-0472">Membrane</keyword>
<dbReference type="Proteomes" id="UP001201812">
    <property type="component" value="Unassembled WGS sequence"/>
</dbReference>
<keyword evidence="7" id="KW-1185">Reference proteome</keyword>
<feature type="transmembrane region" description="Helical" evidence="5">
    <location>
        <begin position="94"/>
        <end position="121"/>
    </location>
</feature>
<proteinExistence type="predicted"/>
<evidence type="ECO:0000256" key="3">
    <source>
        <dbReference type="ARBA" id="ARBA00022989"/>
    </source>
</evidence>
<comment type="caution">
    <text evidence="6">The sequence shown here is derived from an EMBL/GenBank/DDBJ whole genome shotgun (WGS) entry which is preliminary data.</text>
</comment>
<feature type="transmembrane region" description="Helical" evidence="5">
    <location>
        <begin position="59"/>
        <end position="82"/>
    </location>
</feature>
<protein>
    <submittedName>
        <fullName evidence="6">Uncharacterized protein</fullName>
    </submittedName>
</protein>
<dbReference type="EMBL" id="JAKKPZ010000001">
    <property type="protein sequence ID" value="KAI1728681.1"/>
    <property type="molecule type" value="Genomic_DNA"/>
</dbReference>
<sequence>MAKMDSTQNAPSSKPPNRICCCGLKTAGVVVAFVEFLLCVLAIYGLFRNLHVFGLPYLFWFIVGIISILIIFIAIILLLYAIKKEKARLLIPHISAQIFLILFLLIVVVVVALLMLFGAYRGIRRLLGHGDYYMSDDSTRALGYLIIVVYLAVAVLEIFFLYIIYKLYMYFREYKVLTNSSSEYYSKTGANPYNSNEWYIAPPNEHAYGGSPEAGDIYPYDAPFSP</sequence>
<organism evidence="6 7">
    <name type="scientific">Ditylenchus destructor</name>
    <dbReference type="NCBI Taxonomy" id="166010"/>
    <lineage>
        <taxon>Eukaryota</taxon>
        <taxon>Metazoa</taxon>
        <taxon>Ecdysozoa</taxon>
        <taxon>Nematoda</taxon>
        <taxon>Chromadorea</taxon>
        <taxon>Rhabditida</taxon>
        <taxon>Tylenchina</taxon>
        <taxon>Tylenchomorpha</taxon>
        <taxon>Sphaerularioidea</taxon>
        <taxon>Anguinidae</taxon>
        <taxon>Anguininae</taxon>
        <taxon>Ditylenchus</taxon>
    </lineage>
</organism>
<dbReference type="PANTHER" id="PTHR12479:SF19">
    <property type="entry name" value="MARVEL DOMAIN-CONTAINING PROTEIN"/>
    <property type="match status" value="1"/>
</dbReference>
<dbReference type="InterPro" id="IPR051115">
    <property type="entry name" value="LAPTM_transporter"/>
</dbReference>
<feature type="transmembrane region" description="Helical" evidence="5">
    <location>
        <begin position="21"/>
        <end position="47"/>
    </location>
</feature>
<keyword evidence="3 5" id="KW-1133">Transmembrane helix</keyword>
<evidence type="ECO:0000256" key="1">
    <source>
        <dbReference type="ARBA" id="ARBA00004127"/>
    </source>
</evidence>